<evidence type="ECO:0000259" key="9">
    <source>
        <dbReference type="PROSITE" id="PS51704"/>
    </source>
</evidence>
<feature type="region of interest" description="Disordered" evidence="7">
    <location>
        <begin position="41"/>
        <end position="64"/>
    </location>
</feature>
<keyword evidence="4" id="KW-0319">Glycerol metabolism</keyword>
<dbReference type="GO" id="GO:0006071">
    <property type="term" value="P:glycerol metabolic process"/>
    <property type="evidence" value="ECO:0007669"/>
    <property type="project" value="UniProtKB-KW"/>
</dbReference>
<organism evidence="10 11">
    <name type="scientific">Nocardioides zeae</name>
    <dbReference type="NCBI Taxonomy" id="1457234"/>
    <lineage>
        <taxon>Bacteria</taxon>
        <taxon>Bacillati</taxon>
        <taxon>Actinomycetota</taxon>
        <taxon>Actinomycetes</taxon>
        <taxon>Propionibacteriales</taxon>
        <taxon>Nocardioidaceae</taxon>
        <taxon>Nocardioides</taxon>
    </lineage>
</organism>
<dbReference type="PROSITE" id="PS51704">
    <property type="entry name" value="GP_PDE"/>
    <property type="match status" value="1"/>
</dbReference>
<evidence type="ECO:0000256" key="4">
    <source>
        <dbReference type="ARBA" id="ARBA00022798"/>
    </source>
</evidence>
<dbReference type="EC" id="3.1.4.46" evidence="2"/>
<dbReference type="AlphaFoldDB" id="A0A6P0HMZ7"/>
<evidence type="ECO:0000256" key="5">
    <source>
        <dbReference type="ARBA" id="ARBA00022801"/>
    </source>
</evidence>
<reference evidence="10 11" key="1">
    <citation type="journal article" date="2014" name="Int. J. Syst. Evol. Microbiol.">
        <title>Nocardioides zeae sp. nov., isolated from the stem of Zea mays.</title>
        <authorList>
            <person name="Glaeser S.P."/>
            <person name="McInroy J.A."/>
            <person name="Busse H.J."/>
            <person name="Kampfer P."/>
        </authorList>
    </citation>
    <scope>NUCLEOTIDE SEQUENCE [LARGE SCALE GENOMIC DNA]</scope>
    <source>
        <strain evidence="10 11">JCM 30728</strain>
    </source>
</reference>
<evidence type="ECO:0000313" key="10">
    <source>
        <dbReference type="EMBL" id="NEN78995.1"/>
    </source>
</evidence>
<keyword evidence="11" id="KW-1185">Reference proteome</keyword>
<evidence type="ECO:0000256" key="2">
    <source>
        <dbReference type="ARBA" id="ARBA00012247"/>
    </source>
</evidence>
<dbReference type="RefSeq" id="WP_163772526.1">
    <property type="nucleotide sequence ID" value="NZ_JAAGXA010000007.1"/>
</dbReference>
<keyword evidence="3 8" id="KW-0732">Signal</keyword>
<dbReference type="EMBL" id="JAAGXA010000007">
    <property type="protein sequence ID" value="NEN78995.1"/>
    <property type="molecule type" value="Genomic_DNA"/>
</dbReference>
<dbReference type="PANTHER" id="PTHR43620:SF7">
    <property type="entry name" value="GLYCEROPHOSPHODIESTER PHOSPHODIESTERASE GDPD5-RELATED"/>
    <property type="match status" value="1"/>
</dbReference>
<protein>
    <recommendedName>
        <fullName evidence="2">glycerophosphodiester phosphodiesterase</fullName>
        <ecNumber evidence="2">3.1.4.46</ecNumber>
    </recommendedName>
</protein>
<dbReference type="CDD" id="cd08602">
    <property type="entry name" value="GDPD_ScGlpQ1_like"/>
    <property type="match status" value="1"/>
</dbReference>
<proteinExistence type="inferred from homology"/>
<keyword evidence="5" id="KW-0378">Hydrolase</keyword>
<dbReference type="GO" id="GO:0042597">
    <property type="term" value="C:periplasmic space"/>
    <property type="evidence" value="ECO:0007669"/>
    <property type="project" value="TreeGrafter"/>
</dbReference>
<comment type="catalytic activity">
    <reaction evidence="6">
        <text>a sn-glycero-3-phosphodiester + H2O = an alcohol + sn-glycerol 3-phosphate + H(+)</text>
        <dbReference type="Rhea" id="RHEA:12969"/>
        <dbReference type="ChEBI" id="CHEBI:15377"/>
        <dbReference type="ChEBI" id="CHEBI:15378"/>
        <dbReference type="ChEBI" id="CHEBI:30879"/>
        <dbReference type="ChEBI" id="CHEBI:57597"/>
        <dbReference type="ChEBI" id="CHEBI:83408"/>
        <dbReference type="EC" id="3.1.4.46"/>
    </reaction>
</comment>
<dbReference type="GO" id="GO:0006629">
    <property type="term" value="P:lipid metabolic process"/>
    <property type="evidence" value="ECO:0007669"/>
    <property type="project" value="InterPro"/>
</dbReference>
<feature type="signal peptide" evidence="8">
    <location>
        <begin position="1"/>
        <end position="36"/>
    </location>
</feature>
<gene>
    <name evidence="10" type="ORF">G3T38_11980</name>
</gene>
<feature type="domain" description="GP-PDE" evidence="9">
    <location>
        <begin position="67"/>
        <end position="392"/>
    </location>
</feature>
<dbReference type="Gene3D" id="3.20.20.190">
    <property type="entry name" value="Phosphatidylinositol (PI) phosphodiesterase"/>
    <property type="match status" value="1"/>
</dbReference>
<comment type="similarity">
    <text evidence="1">Belongs to the glycerophosphoryl diester phosphodiesterase family.</text>
</comment>
<evidence type="ECO:0000256" key="6">
    <source>
        <dbReference type="ARBA" id="ARBA00047512"/>
    </source>
</evidence>
<dbReference type="Pfam" id="PF03009">
    <property type="entry name" value="GDPD"/>
    <property type="match status" value="1"/>
</dbReference>
<sequence length="406" mass="43243">MTSRTPLFPRIRATVLATAVTTCLGAGLLAPATAAAAAPAAASASDSDRGPGHGAGHGTGHGRHAQPEVIAHRGASGYRPEHTLAAYELAVAQGADMIEPDVVATKDGVLVARHENEISGTTDVADHPELADRRTTKVIDGRAVTGWFTEDLTLAELRTLRAVERLPEVRPGNTAYDGRYPVPTLEEVVELAAELSEETGREIGVAPETKHPTYFDSIGLSLEEPLVELLDAHGLDDERDPVVVQSFEVGNLQELDELTDVRLVQLVDAAGAPYDLVAAGSDVTYDDLLTRGGLRWVARYADQLAPHKDRVLPRDAAGATGRPSSVVRDAHRAGLEVVVWTLRAEKQFMATNFRVGTDPDAHGDLAAEATAFLDAGVDVLFADHPDVVVAARDAWVERRPGHGHGR</sequence>
<evidence type="ECO:0000256" key="7">
    <source>
        <dbReference type="SAM" id="MobiDB-lite"/>
    </source>
</evidence>
<dbReference type="PANTHER" id="PTHR43620">
    <property type="entry name" value="GLYCEROPHOSPHORYL DIESTER PHOSPHODIESTERASE"/>
    <property type="match status" value="1"/>
</dbReference>
<evidence type="ECO:0000256" key="3">
    <source>
        <dbReference type="ARBA" id="ARBA00022729"/>
    </source>
</evidence>
<accession>A0A6P0HMZ7</accession>
<dbReference type="GO" id="GO:0008889">
    <property type="term" value="F:glycerophosphodiester phosphodiesterase activity"/>
    <property type="evidence" value="ECO:0007669"/>
    <property type="project" value="UniProtKB-EC"/>
</dbReference>
<dbReference type="SUPFAM" id="SSF51695">
    <property type="entry name" value="PLC-like phosphodiesterases"/>
    <property type="match status" value="1"/>
</dbReference>
<feature type="chain" id="PRO_5039299578" description="glycerophosphodiester phosphodiesterase" evidence="8">
    <location>
        <begin position="37"/>
        <end position="406"/>
    </location>
</feature>
<name>A0A6P0HMZ7_9ACTN</name>
<evidence type="ECO:0000256" key="1">
    <source>
        <dbReference type="ARBA" id="ARBA00007277"/>
    </source>
</evidence>
<evidence type="ECO:0000313" key="11">
    <source>
        <dbReference type="Proteomes" id="UP000468687"/>
    </source>
</evidence>
<dbReference type="InterPro" id="IPR017946">
    <property type="entry name" value="PLC-like_Pdiesterase_TIM-brl"/>
</dbReference>
<dbReference type="InterPro" id="IPR030395">
    <property type="entry name" value="GP_PDE_dom"/>
</dbReference>
<comment type="caution">
    <text evidence="10">The sequence shown here is derived from an EMBL/GenBank/DDBJ whole genome shotgun (WGS) entry which is preliminary data.</text>
</comment>
<evidence type="ECO:0000256" key="8">
    <source>
        <dbReference type="SAM" id="SignalP"/>
    </source>
</evidence>
<dbReference type="Proteomes" id="UP000468687">
    <property type="component" value="Unassembled WGS sequence"/>
</dbReference>